<gene>
    <name evidence="17" type="ORF">ACA1_267280</name>
</gene>
<evidence type="ECO:0000256" key="8">
    <source>
        <dbReference type="ARBA" id="ARBA00022927"/>
    </source>
</evidence>
<name>L8H1U2_ACACF</name>
<dbReference type="VEuPathDB" id="AmoebaDB:ACA1_267280"/>
<evidence type="ECO:0000256" key="4">
    <source>
        <dbReference type="ARBA" id="ARBA00022448"/>
    </source>
</evidence>
<dbReference type="Gene3D" id="1.25.10.10">
    <property type="entry name" value="Leucine-rich Repeat Variant"/>
    <property type="match status" value="2"/>
</dbReference>
<dbReference type="SUPFAM" id="SSF55711">
    <property type="entry name" value="Subdomain of clathrin and coatomer appendage domain"/>
    <property type="match status" value="1"/>
</dbReference>
<dbReference type="FunFam" id="3.30.310.10:FF:000011">
    <property type="entry name" value="Coatomer subunit gamma"/>
    <property type="match status" value="1"/>
</dbReference>
<keyword evidence="4 13" id="KW-0813">Transport</keyword>
<evidence type="ECO:0000256" key="2">
    <source>
        <dbReference type="ARBA" id="ARBA00010720"/>
    </source>
</evidence>
<dbReference type="PIRSF" id="PIRSF037093">
    <property type="entry name" value="Coatomer_gamma_subunit"/>
    <property type="match status" value="1"/>
</dbReference>
<organism evidence="17 18">
    <name type="scientific">Acanthamoeba castellanii (strain ATCC 30010 / Neff)</name>
    <dbReference type="NCBI Taxonomy" id="1257118"/>
    <lineage>
        <taxon>Eukaryota</taxon>
        <taxon>Amoebozoa</taxon>
        <taxon>Discosea</taxon>
        <taxon>Longamoebia</taxon>
        <taxon>Centramoebida</taxon>
        <taxon>Acanthamoebidae</taxon>
        <taxon>Acanthamoeba</taxon>
    </lineage>
</organism>
<keyword evidence="6" id="KW-0677">Repeat</keyword>
<feature type="domain" description="Coatomer subunit gamma C-terminal" evidence="16">
    <location>
        <begin position="760"/>
        <end position="875"/>
    </location>
</feature>
<dbReference type="InterPro" id="IPR013040">
    <property type="entry name" value="Coatomer_gsu_app_Ig-like_dom"/>
</dbReference>
<evidence type="ECO:0000259" key="16">
    <source>
        <dbReference type="Pfam" id="PF16381"/>
    </source>
</evidence>
<keyword evidence="18" id="KW-1185">Reference proteome</keyword>
<dbReference type="InterPro" id="IPR016024">
    <property type="entry name" value="ARM-type_fold"/>
</dbReference>
<evidence type="ECO:0000313" key="18">
    <source>
        <dbReference type="Proteomes" id="UP000011083"/>
    </source>
</evidence>
<evidence type="ECO:0000256" key="9">
    <source>
        <dbReference type="ARBA" id="ARBA00023034"/>
    </source>
</evidence>
<evidence type="ECO:0000256" key="12">
    <source>
        <dbReference type="ARBA" id="ARBA00025536"/>
    </source>
</evidence>
<evidence type="ECO:0000256" key="6">
    <source>
        <dbReference type="ARBA" id="ARBA00022737"/>
    </source>
</evidence>
<reference evidence="17 18" key="1">
    <citation type="journal article" date="2013" name="Genome Biol.">
        <title>Genome of Acanthamoeba castellanii highlights extensive lateral gene transfer and early evolution of tyrosine kinase signaling.</title>
        <authorList>
            <person name="Clarke M."/>
            <person name="Lohan A.J."/>
            <person name="Liu B."/>
            <person name="Lagkouvardos I."/>
            <person name="Roy S."/>
            <person name="Zafar N."/>
            <person name="Bertelli C."/>
            <person name="Schilde C."/>
            <person name="Kianianmomeni A."/>
            <person name="Burglin T.R."/>
            <person name="Frech C."/>
            <person name="Turcotte B."/>
            <person name="Kopec K.O."/>
            <person name="Synnott J.M."/>
            <person name="Choo C."/>
            <person name="Paponov I."/>
            <person name="Finkler A."/>
            <person name="Soon Heng Tan C."/>
            <person name="Hutchins A.P."/>
            <person name="Weinmeier T."/>
            <person name="Rattei T."/>
            <person name="Chu J.S."/>
            <person name="Gimenez G."/>
            <person name="Irimia M."/>
            <person name="Rigden D.J."/>
            <person name="Fitzpatrick D.A."/>
            <person name="Lorenzo-Morales J."/>
            <person name="Bateman A."/>
            <person name="Chiu C.H."/>
            <person name="Tang P."/>
            <person name="Hegemann P."/>
            <person name="Fromm H."/>
            <person name="Raoult D."/>
            <person name="Greub G."/>
            <person name="Miranda-Saavedra D."/>
            <person name="Chen N."/>
            <person name="Nash P."/>
            <person name="Ginger M.L."/>
            <person name="Horn M."/>
            <person name="Schaap P."/>
            <person name="Caler L."/>
            <person name="Loftus B."/>
        </authorList>
    </citation>
    <scope>NUCLEOTIDE SEQUENCE [LARGE SCALE GENOMIC DNA]</scope>
    <source>
        <strain evidence="17 18">Neff</strain>
    </source>
</reference>
<dbReference type="GeneID" id="14920251"/>
<evidence type="ECO:0000256" key="7">
    <source>
        <dbReference type="ARBA" id="ARBA00022892"/>
    </source>
</evidence>
<keyword evidence="8 13" id="KW-0653">Protein transport</keyword>
<dbReference type="GO" id="GO:0000139">
    <property type="term" value="C:Golgi membrane"/>
    <property type="evidence" value="ECO:0007669"/>
    <property type="project" value="UniProtKB-SubCell"/>
</dbReference>
<keyword evidence="9 13" id="KW-0333">Golgi apparatus</keyword>
<dbReference type="PANTHER" id="PTHR10261:SF0">
    <property type="entry name" value="COATOMER SUBUNIT GAMMA-2"/>
    <property type="match status" value="1"/>
</dbReference>
<evidence type="ECO:0000256" key="11">
    <source>
        <dbReference type="ARBA" id="ARBA00023329"/>
    </source>
</evidence>
<keyword evidence="10 13" id="KW-0472">Membrane</keyword>
<dbReference type="SUPFAM" id="SSF48371">
    <property type="entry name" value="ARM repeat"/>
    <property type="match status" value="1"/>
</dbReference>
<dbReference type="Pfam" id="PF01602">
    <property type="entry name" value="Adaptin_N"/>
    <property type="match status" value="1"/>
</dbReference>
<dbReference type="InterPro" id="IPR032154">
    <property type="entry name" value="Coatomer_g_Cpla"/>
</dbReference>
<comment type="subcellular location">
    <subcellularLocation>
        <location evidence="13">Cytoplasm</location>
    </subcellularLocation>
    <subcellularLocation>
        <location evidence="1 13">Golgi apparatus membrane</location>
        <topology evidence="1 13">Peripheral membrane protein</topology>
        <orientation evidence="1 13">Cytoplasmic side</orientation>
    </subcellularLocation>
    <subcellularLocation>
        <location evidence="13">Cytoplasmic vesicle</location>
        <location evidence="13">COPI-coated vesicle membrane</location>
        <topology evidence="13">Peripheral membrane protein</topology>
        <orientation evidence="13">Cytoplasmic side</orientation>
    </subcellularLocation>
</comment>
<evidence type="ECO:0000256" key="1">
    <source>
        <dbReference type="ARBA" id="ARBA00004255"/>
    </source>
</evidence>
<dbReference type="Pfam" id="PF08752">
    <property type="entry name" value="COP-gamma_platf"/>
    <property type="match status" value="1"/>
</dbReference>
<keyword evidence="7 13" id="KW-0931">ER-Golgi transport</keyword>
<evidence type="ECO:0000259" key="14">
    <source>
        <dbReference type="Pfam" id="PF01602"/>
    </source>
</evidence>
<keyword evidence="11 13" id="KW-0968">Cytoplasmic vesicle</keyword>
<dbReference type="InterPro" id="IPR017106">
    <property type="entry name" value="Coatomer_gsu"/>
</dbReference>
<evidence type="ECO:0000313" key="17">
    <source>
        <dbReference type="EMBL" id="ELR19469.1"/>
    </source>
</evidence>
<dbReference type="RefSeq" id="XP_004341555.1">
    <property type="nucleotide sequence ID" value="XM_004341507.1"/>
</dbReference>
<protein>
    <recommendedName>
        <fullName evidence="13">Coatomer subunit gamma</fullName>
    </recommendedName>
</protein>
<sequence length="876" mass="96959">MNPEKKNDDEAYDPFMGVDKGSVLQEKRIFNESPINPRKCCHLITKILYLLGQGQTFTKTEATDLFFATTMLFQSTDVNLRRMVYLVLKELLPLAEDVIIVISCLTKDMNSKTDLYRANAIRVLCKINDVAMLGQAERYLKQAIVDREAYVASAALVSGMHLMKGSPAGVDIVKRWFSEVQSAVKSKSTMVQYHALGLLHQIKRNDRLAVSKLVSEMTRSPVRSHYAHCLLIRYTCQVLEDESDDTERGRLYDYLESCLRHKSEVVIYEAARGICGLRTVSSKELTPAVAVLQMFLSSPKASLRFAAVRTLNKVASTHPLSVTVCNPDMENLIGDVNRSIATLAITALLKTGAETTVDRLMKQITNFINDISDEFKIVVVDAIKTLCLKYKQKHRTLMTSLANMLRDEGGYQYKKAIVDAMLTIIAALPEAKEPGLAHLCEFIEDCEFTQLSTRVLNLLGREGPTTSSPSKYIRYIYNRLTLESANVRAAALSALAKFALGLPALRPSISILLSRCLHDSDDEVRDRATLYLRLLQQDQDLAQTLILDSLPVPLDNLERCLKEYAANPSAQPFDIAVVPVTPIAPEPSELLRSKYGSSQGFSPVFKPDADRPAAAQLPAIPELAALGPVFKSSAPQQLTESETEYVVNCVKHIFAEHVVFQFNCTNTLDAQVLENVVVKMDASSAPGFRVEWELEASSLVYGVPGAAYVCASHDPEAYPTGSFGNVLKFQVKDVDPATGEADETGYEDQYPLDNLDVTVADYMKKTYCTSFKDEWAALGEDNELVEIFALSTMKSLKDAVNEIIDFLGMQACDKTEVVPPKRTKHILLLSGSFVDGNAPALVRIRMKMDDSAPGVSMELTVRSTSPLASRLLSSAF</sequence>
<dbReference type="InterPro" id="IPR009028">
    <property type="entry name" value="Coatomer/calthrin_app_sub_C"/>
</dbReference>
<dbReference type="GO" id="GO:0009306">
    <property type="term" value="P:protein secretion"/>
    <property type="evidence" value="ECO:0007669"/>
    <property type="project" value="TreeGrafter"/>
</dbReference>
<dbReference type="Gene3D" id="3.30.310.10">
    <property type="entry name" value="TATA-Binding Protein"/>
    <property type="match status" value="1"/>
</dbReference>
<dbReference type="FunFam" id="1.25.10.10:FF:000071">
    <property type="entry name" value="Coatomer subunit gamma"/>
    <property type="match status" value="1"/>
</dbReference>
<dbReference type="FunFam" id="1.25.10.10:FF:000382">
    <property type="entry name" value="Coatomer subunit gamma"/>
    <property type="match status" value="1"/>
</dbReference>
<dbReference type="Proteomes" id="UP000011083">
    <property type="component" value="Unassembled WGS sequence"/>
</dbReference>
<feature type="domain" description="Clathrin/coatomer adaptor adaptin-like N-terminal" evidence="14">
    <location>
        <begin position="23"/>
        <end position="538"/>
    </location>
</feature>
<dbReference type="PANTHER" id="PTHR10261">
    <property type="entry name" value="COATOMER SUBUNIT GAMMA"/>
    <property type="match status" value="1"/>
</dbReference>
<dbReference type="FunFam" id="2.60.40.1480:FF:000001">
    <property type="entry name" value="Coatomer subunit gamma"/>
    <property type="match status" value="1"/>
</dbReference>
<dbReference type="InterPro" id="IPR011989">
    <property type="entry name" value="ARM-like"/>
</dbReference>
<dbReference type="GO" id="GO:0006886">
    <property type="term" value="P:intracellular protein transport"/>
    <property type="evidence" value="ECO:0007669"/>
    <property type="project" value="InterPro"/>
</dbReference>
<dbReference type="OrthoDB" id="1074925at2759"/>
<dbReference type="SUPFAM" id="SSF49348">
    <property type="entry name" value="Clathrin adaptor appendage domain"/>
    <property type="match status" value="1"/>
</dbReference>
<evidence type="ECO:0000256" key="5">
    <source>
        <dbReference type="ARBA" id="ARBA00022490"/>
    </source>
</evidence>
<proteinExistence type="inferred from homology"/>
<dbReference type="GO" id="GO:0006891">
    <property type="term" value="P:intra-Golgi vesicle-mediated transport"/>
    <property type="evidence" value="ECO:0007669"/>
    <property type="project" value="TreeGrafter"/>
</dbReference>
<dbReference type="InterPro" id="IPR037067">
    <property type="entry name" value="Coatomer_gsu_app_sf"/>
</dbReference>
<dbReference type="InterPro" id="IPR002553">
    <property type="entry name" value="Clathrin/coatomer_adapt-like_N"/>
</dbReference>
<dbReference type="EMBL" id="KB007933">
    <property type="protein sequence ID" value="ELR19469.1"/>
    <property type="molecule type" value="Genomic_DNA"/>
</dbReference>
<dbReference type="Pfam" id="PF16381">
    <property type="entry name" value="Coatomer_g_Cpla"/>
    <property type="match status" value="1"/>
</dbReference>
<dbReference type="InterPro" id="IPR013041">
    <property type="entry name" value="Clathrin_app_Ig-like_sf"/>
</dbReference>
<dbReference type="GO" id="GO:0006888">
    <property type="term" value="P:endoplasmic reticulum to Golgi vesicle-mediated transport"/>
    <property type="evidence" value="ECO:0007669"/>
    <property type="project" value="TreeGrafter"/>
</dbReference>
<accession>L8H1U2</accession>
<dbReference type="GO" id="GO:0005198">
    <property type="term" value="F:structural molecule activity"/>
    <property type="evidence" value="ECO:0007669"/>
    <property type="project" value="InterPro"/>
</dbReference>
<evidence type="ECO:0000256" key="10">
    <source>
        <dbReference type="ARBA" id="ARBA00023136"/>
    </source>
</evidence>
<dbReference type="GO" id="GO:0005793">
    <property type="term" value="C:endoplasmic reticulum-Golgi intermediate compartment"/>
    <property type="evidence" value="ECO:0007669"/>
    <property type="project" value="TreeGrafter"/>
</dbReference>
<dbReference type="AlphaFoldDB" id="L8H1U2"/>
<comment type="similarity">
    <text evidence="2 13">Belongs to the COPG family.</text>
</comment>
<dbReference type="GO" id="GO:0005783">
    <property type="term" value="C:endoplasmic reticulum"/>
    <property type="evidence" value="ECO:0007669"/>
    <property type="project" value="TreeGrafter"/>
</dbReference>
<comment type="subunit">
    <text evidence="3">Oligomeric complex that consists of at least the alpha, beta, beta', gamma, delta, epsilon and zeta subunits.</text>
</comment>
<dbReference type="KEGG" id="acan:ACA1_267280"/>
<evidence type="ECO:0000256" key="3">
    <source>
        <dbReference type="ARBA" id="ARBA00011775"/>
    </source>
</evidence>
<dbReference type="GO" id="GO:0030126">
    <property type="term" value="C:COPI vesicle coat"/>
    <property type="evidence" value="ECO:0007669"/>
    <property type="project" value="InterPro"/>
</dbReference>
<dbReference type="OMA" id="DFIEDCE"/>
<dbReference type="InterPro" id="IPR012295">
    <property type="entry name" value="TBP_dom_sf"/>
</dbReference>
<evidence type="ECO:0000259" key="15">
    <source>
        <dbReference type="Pfam" id="PF08752"/>
    </source>
</evidence>
<comment type="function">
    <text evidence="12 13">The coatomer is a cytosolic protein complex that binds to dilysine motifs and reversibly associates with Golgi non-clathrin-coated vesicles, which further mediate biosynthetic protein transport from the ER, via the Golgi up to the trans Golgi network. Coatomer complex is required for budding from Golgi membranes, and is essential for the retrograde Golgi-to-ER transport of dilysine-tagged proteins.</text>
</comment>
<keyword evidence="5 13" id="KW-0963">Cytoplasm</keyword>
<dbReference type="STRING" id="1257118.L8H1U2"/>
<evidence type="ECO:0000256" key="13">
    <source>
        <dbReference type="PIRNR" id="PIRNR037093"/>
    </source>
</evidence>
<dbReference type="Gene3D" id="2.60.40.1480">
    <property type="entry name" value="Coatomer, gamma subunit, appendage domain"/>
    <property type="match status" value="1"/>
</dbReference>
<feature type="domain" description="Coatomer gamma subunit appendage Ig-like subdomain" evidence="15">
    <location>
        <begin position="614"/>
        <end position="758"/>
    </location>
</feature>